<dbReference type="PANTHER" id="PTHR36573:SF1">
    <property type="entry name" value="INTERMEMBRANE PHOSPHOLIPID TRANSPORT SYSTEM BINDING PROTEIN MLAC"/>
    <property type="match status" value="1"/>
</dbReference>
<dbReference type="Gene3D" id="3.10.450.710">
    <property type="entry name" value="Tgt2/MlaC"/>
    <property type="match status" value="1"/>
</dbReference>
<keyword evidence="1" id="KW-0732">Signal</keyword>
<dbReference type="PANTHER" id="PTHR36573">
    <property type="entry name" value="INTERMEMBRANE PHOSPHOLIPID TRANSPORT SYSTEM BINDING PROTEIN MLAC"/>
    <property type="match status" value="1"/>
</dbReference>
<dbReference type="AlphaFoldDB" id="A0A369T6F7"/>
<dbReference type="EMBL" id="QPMH01000018">
    <property type="protein sequence ID" value="RDD60913.1"/>
    <property type="molecule type" value="Genomic_DNA"/>
</dbReference>
<gene>
    <name evidence="2" type="ORF">DRB17_15755</name>
</gene>
<evidence type="ECO:0000313" key="2">
    <source>
        <dbReference type="EMBL" id="RDD60913.1"/>
    </source>
</evidence>
<reference evidence="2 3" key="1">
    <citation type="submission" date="2018-07" db="EMBL/GenBank/DDBJ databases">
        <title>Venubactetium sediminum gen. nov., sp. nov., isolated from a marine solar saltern.</title>
        <authorList>
            <person name="Wang S."/>
        </authorList>
    </citation>
    <scope>NUCLEOTIDE SEQUENCE [LARGE SCALE GENOMIC DNA]</scope>
    <source>
        <strain evidence="2 3">WD2A32</strain>
    </source>
</reference>
<sequence length="229" mass="25286">MQAPGFARRAVAKALLLSMVMAAPLTLSSQSVAAANAQNEGAADFIRTLGQQAIAELGDKSIPYNERVDQFSNLLNDGFAMDAISRFVLGRYWRVASDEEKQAFRKTFERVVMQRFLPLFEGYSNDDFVVEGAKQDPRNPDFYLVDSRIAQPGDKGGMVKAGWRVRHKSSDFEIVDVLAEGVSMAITLRSEYTSVIKRNGGRVSALTDILERKLDQGAFKPESAQGVVQ</sequence>
<dbReference type="RefSeq" id="WP_114583178.1">
    <property type="nucleotide sequence ID" value="NZ_QPMH01000018.1"/>
</dbReference>
<accession>A0A369T6F7</accession>
<evidence type="ECO:0000313" key="3">
    <source>
        <dbReference type="Proteomes" id="UP000253941"/>
    </source>
</evidence>
<evidence type="ECO:0000256" key="1">
    <source>
        <dbReference type="SAM" id="SignalP"/>
    </source>
</evidence>
<protein>
    <submittedName>
        <fullName evidence="2">ABC transporter substrate-binding protein</fullName>
    </submittedName>
</protein>
<name>A0A369T6F7_9PROT</name>
<dbReference type="Pfam" id="PF05494">
    <property type="entry name" value="MlaC"/>
    <property type="match status" value="1"/>
</dbReference>
<keyword evidence="3" id="KW-1185">Reference proteome</keyword>
<dbReference type="InterPro" id="IPR042245">
    <property type="entry name" value="Tgt2/MlaC_sf"/>
</dbReference>
<proteinExistence type="predicted"/>
<feature type="chain" id="PRO_5016885872" evidence="1">
    <location>
        <begin position="34"/>
        <end position="229"/>
    </location>
</feature>
<organism evidence="2 3">
    <name type="scientific">Ferruginivarius sediminum</name>
    <dbReference type="NCBI Taxonomy" id="2661937"/>
    <lineage>
        <taxon>Bacteria</taxon>
        <taxon>Pseudomonadati</taxon>
        <taxon>Pseudomonadota</taxon>
        <taxon>Alphaproteobacteria</taxon>
        <taxon>Rhodospirillales</taxon>
        <taxon>Rhodospirillaceae</taxon>
        <taxon>Ferruginivarius</taxon>
    </lineage>
</organism>
<comment type="caution">
    <text evidence="2">The sequence shown here is derived from an EMBL/GenBank/DDBJ whole genome shotgun (WGS) entry which is preliminary data.</text>
</comment>
<feature type="signal peptide" evidence="1">
    <location>
        <begin position="1"/>
        <end position="33"/>
    </location>
</feature>
<dbReference type="Proteomes" id="UP000253941">
    <property type="component" value="Unassembled WGS sequence"/>
</dbReference>
<dbReference type="InterPro" id="IPR008869">
    <property type="entry name" value="MlaC/ttg2D"/>
</dbReference>